<dbReference type="InterPro" id="IPR051341">
    <property type="entry name" value="Zyg-11_UBL_adapter"/>
</dbReference>
<dbReference type="EMBL" id="JABSTU010000003">
    <property type="protein sequence ID" value="KAH8036090.1"/>
    <property type="molecule type" value="Genomic_DNA"/>
</dbReference>
<evidence type="ECO:0000259" key="2">
    <source>
        <dbReference type="Pfam" id="PF22964"/>
    </source>
</evidence>
<comment type="caution">
    <text evidence="3">The sequence shown here is derived from an EMBL/GenBank/DDBJ whole genome shotgun (WGS) entry which is preliminary data.</text>
</comment>
<name>A0A9J6ENR8_RHIMP</name>
<dbReference type="GO" id="GO:0031462">
    <property type="term" value="C:Cul2-RING ubiquitin ligase complex"/>
    <property type="evidence" value="ECO:0007669"/>
    <property type="project" value="TreeGrafter"/>
</dbReference>
<protein>
    <recommendedName>
        <fullName evidence="2">Protein zer-1 homolog-like C-terminal domain-containing protein</fullName>
    </recommendedName>
</protein>
<evidence type="ECO:0000256" key="1">
    <source>
        <dbReference type="ARBA" id="ARBA00022786"/>
    </source>
</evidence>
<keyword evidence="4" id="KW-1185">Reference proteome</keyword>
<dbReference type="PANTHER" id="PTHR12904">
    <property type="match status" value="1"/>
</dbReference>
<evidence type="ECO:0000313" key="3">
    <source>
        <dbReference type="EMBL" id="KAH8036090.1"/>
    </source>
</evidence>
<gene>
    <name evidence="3" type="ORF">HPB51_017746</name>
</gene>
<sequence>MWGSEARLRPFRGHSAARPHPFAFPALITTRGDRWRHVRARHVVRARRGSALFSVVGAGNLLHSTQIDVSYFAAGIVAHLASDGPEHWNVECVSLKDMLKELGEVVQGWKSPETEMVAYRSFNPFFPLLRCNTSCEVQLWAVWAMHHVCSKNPKRYCTMLRDEGGIDVLQGMLDNPDTDPAVATICQNIVAVVQSQEKLAAAAGATAAAAVAATSGHHDAAGHLSMTAAPWSGSVIAHLGQLLNFFPLWCRDAPVLFKAGLLRPLAADCSRRLSCGRHSSHRGFSPLHISSGVS</sequence>
<dbReference type="SUPFAM" id="SSF48371">
    <property type="entry name" value="ARM repeat"/>
    <property type="match status" value="1"/>
</dbReference>
<dbReference type="AlphaFoldDB" id="A0A9J6ENR8"/>
<dbReference type="PANTHER" id="PTHR12904:SF22">
    <property type="entry name" value="ZYG-11 FAMILY MEMBER B, CELL CYCLE REGULATOR"/>
    <property type="match status" value="1"/>
</dbReference>
<reference evidence="3" key="2">
    <citation type="submission" date="2021-09" db="EMBL/GenBank/DDBJ databases">
        <authorList>
            <person name="Jia N."/>
            <person name="Wang J."/>
            <person name="Shi W."/>
            <person name="Du L."/>
            <person name="Sun Y."/>
            <person name="Zhan W."/>
            <person name="Jiang J."/>
            <person name="Wang Q."/>
            <person name="Zhang B."/>
            <person name="Ji P."/>
            <person name="Sakyi L.B."/>
            <person name="Cui X."/>
            <person name="Yuan T."/>
            <person name="Jiang B."/>
            <person name="Yang W."/>
            <person name="Lam T.T.-Y."/>
            <person name="Chang Q."/>
            <person name="Ding S."/>
            <person name="Wang X."/>
            <person name="Zhu J."/>
            <person name="Ruan X."/>
            <person name="Zhao L."/>
            <person name="Wei J."/>
            <person name="Que T."/>
            <person name="Du C."/>
            <person name="Cheng J."/>
            <person name="Dai P."/>
            <person name="Han X."/>
            <person name="Huang E."/>
            <person name="Gao Y."/>
            <person name="Liu J."/>
            <person name="Shao H."/>
            <person name="Ye R."/>
            <person name="Li L."/>
            <person name="Wei W."/>
            <person name="Wang X."/>
            <person name="Wang C."/>
            <person name="Huo Q."/>
            <person name="Li W."/>
            <person name="Guo W."/>
            <person name="Chen H."/>
            <person name="Chen S."/>
            <person name="Zhou L."/>
            <person name="Zhou L."/>
            <person name="Ni X."/>
            <person name="Tian J."/>
            <person name="Zhou Y."/>
            <person name="Sheng Y."/>
            <person name="Liu T."/>
            <person name="Pan Y."/>
            <person name="Xia L."/>
            <person name="Li J."/>
            <person name="Zhao F."/>
            <person name="Cao W."/>
        </authorList>
    </citation>
    <scope>NUCLEOTIDE SEQUENCE</scope>
    <source>
        <strain evidence="3">Rmic-2018</strain>
        <tissue evidence="3">Larvae</tissue>
    </source>
</reference>
<dbReference type="Proteomes" id="UP000821866">
    <property type="component" value="Chromosome 11"/>
</dbReference>
<reference evidence="3" key="1">
    <citation type="journal article" date="2020" name="Cell">
        <title>Large-Scale Comparative Analyses of Tick Genomes Elucidate Their Genetic Diversity and Vector Capacities.</title>
        <authorList>
            <consortium name="Tick Genome and Microbiome Consortium (TIGMIC)"/>
            <person name="Jia N."/>
            <person name="Wang J."/>
            <person name="Shi W."/>
            <person name="Du L."/>
            <person name="Sun Y."/>
            <person name="Zhan W."/>
            <person name="Jiang J.F."/>
            <person name="Wang Q."/>
            <person name="Zhang B."/>
            <person name="Ji P."/>
            <person name="Bell-Sakyi L."/>
            <person name="Cui X.M."/>
            <person name="Yuan T.T."/>
            <person name="Jiang B.G."/>
            <person name="Yang W.F."/>
            <person name="Lam T.T."/>
            <person name="Chang Q.C."/>
            <person name="Ding S.J."/>
            <person name="Wang X.J."/>
            <person name="Zhu J.G."/>
            <person name="Ruan X.D."/>
            <person name="Zhao L."/>
            <person name="Wei J.T."/>
            <person name="Ye R.Z."/>
            <person name="Que T.C."/>
            <person name="Du C.H."/>
            <person name="Zhou Y.H."/>
            <person name="Cheng J.X."/>
            <person name="Dai P.F."/>
            <person name="Guo W.B."/>
            <person name="Han X.H."/>
            <person name="Huang E.J."/>
            <person name="Li L.F."/>
            <person name="Wei W."/>
            <person name="Gao Y.C."/>
            <person name="Liu J.Z."/>
            <person name="Shao H.Z."/>
            <person name="Wang X."/>
            <person name="Wang C.C."/>
            <person name="Yang T.C."/>
            <person name="Huo Q.B."/>
            <person name="Li W."/>
            <person name="Chen H.Y."/>
            <person name="Chen S.E."/>
            <person name="Zhou L.G."/>
            <person name="Ni X.B."/>
            <person name="Tian J.H."/>
            <person name="Sheng Y."/>
            <person name="Liu T."/>
            <person name="Pan Y.S."/>
            <person name="Xia L.Y."/>
            <person name="Li J."/>
            <person name="Zhao F."/>
            <person name="Cao W.C."/>
        </authorList>
    </citation>
    <scope>NUCLEOTIDE SEQUENCE</scope>
    <source>
        <strain evidence="3">Rmic-2018</strain>
    </source>
</reference>
<proteinExistence type="predicted"/>
<dbReference type="VEuPathDB" id="VectorBase:LOC119180783"/>
<keyword evidence="1" id="KW-0833">Ubl conjugation pathway</keyword>
<organism evidence="3 4">
    <name type="scientific">Rhipicephalus microplus</name>
    <name type="common">Cattle tick</name>
    <name type="synonym">Boophilus microplus</name>
    <dbReference type="NCBI Taxonomy" id="6941"/>
    <lineage>
        <taxon>Eukaryota</taxon>
        <taxon>Metazoa</taxon>
        <taxon>Ecdysozoa</taxon>
        <taxon>Arthropoda</taxon>
        <taxon>Chelicerata</taxon>
        <taxon>Arachnida</taxon>
        <taxon>Acari</taxon>
        <taxon>Parasitiformes</taxon>
        <taxon>Ixodida</taxon>
        <taxon>Ixodoidea</taxon>
        <taxon>Ixodidae</taxon>
        <taxon>Rhipicephalinae</taxon>
        <taxon>Rhipicephalus</taxon>
        <taxon>Boophilus</taxon>
    </lineage>
</organism>
<dbReference type="Pfam" id="PF22964">
    <property type="entry name" value="ZER1-like_2nd"/>
    <property type="match status" value="1"/>
</dbReference>
<dbReference type="InterPro" id="IPR016024">
    <property type="entry name" value="ARM-type_fold"/>
</dbReference>
<dbReference type="InterPro" id="IPR055142">
    <property type="entry name" value="ZER1-like_C"/>
</dbReference>
<dbReference type="Gene3D" id="1.25.10.10">
    <property type="entry name" value="Leucine-rich Repeat Variant"/>
    <property type="match status" value="1"/>
</dbReference>
<feature type="domain" description="Protein zer-1 homolog-like C-terminal" evidence="2">
    <location>
        <begin position="60"/>
        <end position="194"/>
    </location>
</feature>
<evidence type="ECO:0000313" key="4">
    <source>
        <dbReference type="Proteomes" id="UP000821866"/>
    </source>
</evidence>
<accession>A0A9J6ENR8</accession>
<dbReference type="InterPro" id="IPR011989">
    <property type="entry name" value="ARM-like"/>
</dbReference>